<evidence type="ECO:0000259" key="6">
    <source>
        <dbReference type="PROSITE" id="PS50027"/>
    </source>
</evidence>
<keyword evidence="5" id="KW-0732">Signal</keyword>
<feature type="disulfide bond" evidence="3">
    <location>
        <begin position="644"/>
        <end position="653"/>
    </location>
</feature>
<dbReference type="EMBL" id="JARQWQ010000011">
    <property type="protein sequence ID" value="KAK2568740.1"/>
    <property type="molecule type" value="Genomic_DNA"/>
</dbReference>
<evidence type="ECO:0000256" key="5">
    <source>
        <dbReference type="SAM" id="SignalP"/>
    </source>
</evidence>
<dbReference type="CDD" id="cd00055">
    <property type="entry name" value="EGF_Lam"/>
    <property type="match status" value="5"/>
</dbReference>
<dbReference type="PANTHER" id="PTHR10574:SF274">
    <property type="entry name" value="USHERIN"/>
    <property type="match status" value="1"/>
</dbReference>
<feature type="domain" description="Laminin N-terminal" evidence="7">
    <location>
        <begin position="1000"/>
        <end position="1237"/>
    </location>
</feature>
<sequence>MSSSYRFKNQGYFLWIVLFLWHQPVIYCQRGHFPDLRDLSALKPIISSSTCGATEMDYCRSFRSNNSLQTCFNSTCKFACCSRCGSSKPLSTDLGRFSLPSGVRRDEPRNGSSVKSYRFQGNSYLQPLSVGIVLDYVRTGVTLSVWMKQKAGNRGFTNIFQLIIQDYNLTFHYAPIGRSSSLTVTYTLIQSQSEKLRPDEWHFITVSIIDKALLYYIDGELMTANSVTLSGSINDPGGIVRIGQSYAGSDQYEGLMQDVFVYTQALTNREVIEAFTGVLPPEYVASHCRCPPTHPKIYPGGPTSAPPRCLRNVNGSLDDAVSRLADTAHPVELATDGDTLSFWLSELTENATIDVELSYLRLQVFYIVLTFYGPQPGAILIERSIDGGKMFQPWQYFAEDCKASFQLENNGQLSEPDDTEYSPPNGSNIPVRPFGPGCDNLYCSEKLLQFIKATNVRFHFYNHTLVTNAQHRYYGLDRILVAGRCECFGHALTYRNIEGTGGQLGRCVCDCHPSTNTEGENCNRCLPLYNNKPFQRGNIGNPFPCIKCECNEHADSCVYNQFLDSHPSSRTLGGGGVCVNCQHNTTGRFCEVCKDRYYRASGKNLTDKDVCSPCGCEGPGVQSGKLDCVKDDSNSSVLAGQCDCKVNTMGRQCNMCKDGFYDLQESHAAGCIPCNLEQPDALCLIEVCFRYVIRSYIQPCCLYAKRRQNRRLLRIIKISEMSSNYRFKDQRYFLWILLFLWHQPVTYCQKGYFPELQDLSALKPIISSSSCGATAMDYCQSFRSNGSLQTCFRSTCEFACCPNCSSTQPVSTNLTQNYLNQSVARDGEPRNGSSANSYRFQGNSSLKPILKGISLNYVRTGVTLSVWIKQKAGNRGTIISKDQFIFPHYPNVFHLIIQDYNLTFHYIPTGKNSSLTVTYTLIQSQSEKLRPDEWHFITVSVIDKGLSYYIDGELMTANNITLSGSLNDPGGIITIGQSYAGNDQYEGLMQDMFVYTQALTNREVIEAFTGTLPPEYVASHCRCPPTHPKIYPGGPTSAPPKCLRNVNGSLDDAVSRLADTAHPVQLATDGDTLGFWLSELTENATIDIELSYSRLQVFNIVLTFYGPKPGAILIERSIDGGKMFQPWQYFAEDCQASFQLQNNGRLSEPDDVNCIQYTNPLQTTGGAITFQTEYPPPNGSSITVRPFGPGCDNLYCSEKLLQFIKATNVRFHFYNHTLVTNAQHRYYGLDRILVAGRCECFGHAVTYRNVEGTGGQLGTCVCDCHPSTNTEGENCNRCKPLYNNKPFQRGNIGNPFPCIKCECNEHADSCVYNHTLDSNPSSYTLGGGGVCVNCQHNTTGRFCELCKERYYRESGKNLTDKDVCSPCGCEGPGVQSGKLDCVKASHEAGCIPFPTSSSFPPNTTAASPMPYEESTPSPMPYEESTPSPMPYEEST</sequence>
<feature type="domain" description="Laminin N-terminal" evidence="7">
    <location>
        <begin position="267"/>
        <end position="484"/>
    </location>
</feature>
<dbReference type="PROSITE" id="PS51117">
    <property type="entry name" value="LAMININ_NTER"/>
    <property type="match status" value="2"/>
</dbReference>
<name>A0AAD9QWL4_ACRCE</name>
<evidence type="ECO:0000256" key="1">
    <source>
        <dbReference type="ARBA" id="ARBA00023157"/>
    </source>
</evidence>
<evidence type="ECO:0000256" key="4">
    <source>
        <dbReference type="SAM" id="MobiDB-lite"/>
    </source>
</evidence>
<dbReference type="SUPFAM" id="SSF57196">
    <property type="entry name" value="EGF/Laminin"/>
    <property type="match status" value="3"/>
</dbReference>
<evidence type="ECO:0000256" key="2">
    <source>
        <dbReference type="ARBA" id="ARBA00023292"/>
    </source>
</evidence>
<dbReference type="InterPro" id="IPR002049">
    <property type="entry name" value="LE_dom"/>
</dbReference>
<feature type="non-terminal residue" evidence="8">
    <location>
        <position position="1435"/>
    </location>
</feature>
<dbReference type="Proteomes" id="UP001249851">
    <property type="component" value="Unassembled WGS sequence"/>
</dbReference>
<evidence type="ECO:0000256" key="3">
    <source>
        <dbReference type="PROSITE-ProRule" id="PRU00460"/>
    </source>
</evidence>
<reference evidence="8" key="2">
    <citation type="journal article" date="2023" name="Science">
        <title>Genomic signatures of disease resistance in endangered staghorn corals.</title>
        <authorList>
            <person name="Vollmer S.V."/>
            <person name="Selwyn J.D."/>
            <person name="Despard B.A."/>
            <person name="Roesel C.L."/>
        </authorList>
    </citation>
    <scope>NUCLEOTIDE SEQUENCE</scope>
    <source>
        <strain evidence="8">K2</strain>
    </source>
</reference>
<evidence type="ECO:0000259" key="7">
    <source>
        <dbReference type="PROSITE" id="PS51117"/>
    </source>
</evidence>
<feature type="domain" description="Laminin EGF-like" evidence="6">
    <location>
        <begin position="614"/>
        <end position="673"/>
    </location>
</feature>
<dbReference type="SMART" id="SM00136">
    <property type="entry name" value="LamNT"/>
    <property type="match status" value="1"/>
</dbReference>
<dbReference type="GO" id="GO:0009888">
    <property type="term" value="P:tissue development"/>
    <property type="evidence" value="ECO:0007669"/>
    <property type="project" value="TreeGrafter"/>
</dbReference>
<dbReference type="PROSITE" id="PS50027">
    <property type="entry name" value="EGF_LAM_2"/>
    <property type="match status" value="1"/>
</dbReference>
<dbReference type="InterPro" id="IPR050440">
    <property type="entry name" value="Laminin/Netrin_ECM"/>
</dbReference>
<dbReference type="InterPro" id="IPR008211">
    <property type="entry name" value="Laminin_N"/>
</dbReference>
<dbReference type="Gene3D" id="2.10.25.10">
    <property type="entry name" value="Laminin"/>
    <property type="match status" value="3"/>
</dbReference>
<evidence type="ECO:0000313" key="8">
    <source>
        <dbReference type="EMBL" id="KAK2568740.1"/>
    </source>
</evidence>
<dbReference type="InterPro" id="IPR013320">
    <property type="entry name" value="ConA-like_dom_sf"/>
</dbReference>
<feature type="chain" id="PRO_5042293486" evidence="5">
    <location>
        <begin position="29"/>
        <end position="1435"/>
    </location>
</feature>
<feature type="signal peptide" evidence="5">
    <location>
        <begin position="1"/>
        <end position="28"/>
    </location>
</feature>
<organism evidence="8 9">
    <name type="scientific">Acropora cervicornis</name>
    <name type="common">Staghorn coral</name>
    <dbReference type="NCBI Taxonomy" id="6130"/>
    <lineage>
        <taxon>Eukaryota</taxon>
        <taxon>Metazoa</taxon>
        <taxon>Cnidaria</taxon>
        <taxon>Anthozoa</taxon>
        <taxon>Hexacorallia</taxon>
        <taxon>Scleractinia</taxon>
        <taxon>Astrocoeniina</taxon>
        <taxon>Acroporidae</taxon>
        <taxon>Acropora</taxon>
    </lineage>
</organism>
<keyword evidence="9" id="KW-1185">Reference proteome</keyword>
<protein>
    <submittedName>
        <fullName evidence="8">Usherin</fullName>
    </submittedName>
</protein>
<dbReference type="PROSITE" id="PS01248">
    <property type="entry name" value="EGF_LAM_1"/>
    <property type="match status" value="2"/>
</dbReference>
<evidence type="ECO:0000313" key="9">
    <source>
        <dbReference type="Proteomes" id="UP001249851"/>
    </source>
</evidence>
<gene>
    <name evidence="8" type="ORF">P5673_006743</name>
</gene>
<feature type="region of interest" description="Disordered" evidence="4">
    <location>
        <begin position="1394"/>
        <end position="1435"/>
    </location>
</feature>
<dbReference type="SUPFAM" id="SSF49899">
    <property type="entry name" value="Concanavalin A-like lectins/glucanases"/>
    <property type="match status" value="2"/>
</dbReference>
<dbReference type="Gene3D" id="2.60.120.260">
    <property type="entry name" value="Galactose-binding domain-like"/>
    <property type="match status" value="2"/>
</dbReference>
<keyword evidence="2 3" id="KW-0424">Laminin EGF-like domain</keyword>
<dbReference type="SMART" id="SM00180">
    <property type="entry name" value="EGF_Lam"/>
    <property type="match status" value="5"/>
</dbReference>
<comment type="caution">
    <text evidence="8">The sequence shown here is derived from an EMBL/GenBank/DDBJ whole genome shotgun (WGS) entry which is preliminary data.</text>
</comment>
<dbReference type="Pfam" id="PF00055">
    <property type="entry name" value="Laminin_N"/>
    <property type="match status" value="2"/>
</dbReference>
<reference evidence="8" key="1">
    <citation type="journal article" date="2023" name="G3 (Bethesda)">
        <title>Whole genome assembly and annotation of the endangered Caribbean coral Acropora cervicornis.</title>
        <authorList>
            <person name="Selwyn J.D."/>
            <person name="Vollmer S.V."/>
        </authorList>
    </citation>
    <scope>NUCLEOTIDE SEQUENCE</scope>
    <source>
        <strain evidence="8">K2</strain>
    </source>
</reference>
<accession>A0AAD9QWL4</accession>
<dbReference type="FunFam" id="2.10.25.10:FF:000275">
    <property type="entry name" value="usherin"/>
    <property type="match status" value="1"/>
</dbReference>
<proteinExistence type="predicted"/>
<feature type="compositionally biased region" description="Low complexity" evidence="4">
    <location>
        <begin position="1394"/>
        <end position="1408"/>
    </location>
</feature>
<keyword evidence="1 3" id="KW-1015">Disulfide bond</keyword>
<dbReference type="GO" id="GO:0009887">
    <property type="term" value="P:animal organ morphogenesis"/>
    <property type="evidence" value="ECO:0007669"/>
    <property type="project" value="TreeGrafter"/>
</dbReference>
<dbReference type="PANTHER" id="PTHR10574">
    <property type="entry name" value="NETRIN/LAMININ-RELATED"/>
    <property type="match status" value="1"/>
</dbReference>
<dbReference type="Pfam" id="PF00053">
    <property type="entry name" value="EGF_laminin"/>
    <property type="match status" value="3"/>
</dbReference>
<dbReference type="Pfam" id="PF13385">
    <property type="entry name" value="Laminin_G_3"/>
    <property type="match status" value="2"/>
</dbReference>
<dbReference type="Gene3D" id="2.60.120.200">
    <property type="match status" value="2"/>
</dbReference>
<comment type="caution">
    <text evidence="3">Lacks conserved residue(s) required for the propagation of feature annotation.</text>
</comment>